<keyword evidence="15" id="KW-1185">Reference proteome</keyword>
<comment type="subcellular location">
    <subcellularLocation>
        <location evidence="1">Endosome</location>
    </subcellularLocation>
</comment>
<dbReference type="Gene3D" id="1.10.418.10">
    <property type="entry name" value="Calponin-like domain"/>
    <property type="match status" value="1"/>
</dbReference>
<evidence type="ECO:0000256" key="10">
    <source>
        <dbReference type="SAM" id="SignalP"/>
    </source>
</evidence>
<accession>A0A212ERP8</accession>
<keyword evidence="6 8" id="KW-0440">LIM domain</keyword>
<keyword evidence="10" id="KW-0732">Signal</keyword>
<evidence type="ECO:0000256" key="7">
    <source>
        <dbReference type="ARBA" id="ARBA00023054"/>
    </source>
</evidence>
<dbReference type="STRING" id="278856.A0A212ERP8"/>
<feature type="region of interest" description="Disordered" evidence="9">
    <location>
        <begin position="972"/>
        <end position="1032"/>
    </location>
</feature>
<dbReference type="Proteomes" id="UP000007151">
    <property type="component" value="Unassembled WGS sequence"/>
</dbReference>
<protein>
    <recommendedName>
        <fullName evidence="16">MICAL-like protein 1</fullName>
    </recommendedName>
</protein>
<dbReference type="PROSITE" id="PS50021">
    <property type="entry name" value="CH"/>
    <property type="match status" value="1"/>
</dbReference>
<dbReference type="InterPro" id="IPR001715">
    <property type="entry name" value="CH_dom"/>
</dbReference>
<dbReference type="GO" id="GO:0046872">
    <property type="term" value="F:metal ion binding"/>
    <property type="evidence" value="ECO:0007669"/>
    <property type="project" value="UniProtKB-KW"/>
</dbReference>
<dbReference type="SUPFAM" id="SSF57716">
    <property type="entry name" value="Glucocorticoid receptor-like (DNA-binding domain)"/>
    <property type="match status" value="1"/>
</dbReference>
<dbReference type="Gene3D" id="2.10.110.10">
    <property type="entry name" value="Cysteine Rich Protein"/>
    <property type="match status" value="1"/>
</dbReference>
<dbReference type="PROSITE" id="PS51848">
    <property type="entry name" value="BMERB"/>
    <property type="match status" value="1"/>
</dbReference>
<dbReference type="GO" id="GO:0005768">
    <property type="term" value="C:endosome"/>
    <property type="evidence" value="ECO:0007669"/>
    <property type="project" value="UniProtKB-SubCell"/>
</dbReference>
<evidence type="ECO:0000259" key="13">
    <source>
        <dbReference type="PROSITE" id="PS51848"/>
    </source>
</evidence>
<dbReference type="Pfam" id="PF00307">
    <property type="entry name" value="CH"/>
    <property type="match status" value="1"/>
</dbReference>
<feature type="domain" description="LIM zinc-binding" evidence="12">
    <location>
        <begin position="301"/>
        <end position="362"/>
    </location>
</feature>
<keyword evidence="2" id="KW-0597">Phosphoprotein</keyword>
<organism evidence="14 15">
    <name type="scientific">Danaus plexippus plexippus</name>
    <dbReference type="NCBI Taxonomy" id="278856"/>
    <lineage>
        <taxon>Eukaryota</taxon>
        <taxon>Metazoa</taxon>
        <taxon>Ecdysozoa</taxon>
        <taxon>Arthropoda</taxon>
        <taxon>Hexapoda</taxon>
        <taxon>Insecta</taxon>
        <taxon>Pterygota</taxon>
        <taxon>Neoptera</taxon>
        <taxon>Endopterygota</taxon>
        <taxon>Lepidoptera</taxon>
        <taxon>Glossata</taxon>
        <taxon>Ditrysia</taxon>
        <taxon>Papilionoidea</taxon>
        <taxon>Nymphalidae</taxon>
        <taxon>Danainae</taxon>
        <taxon>Danaini</taxon>
        <taxon>Danaina</taxon>
        <taxon>Danaus</taxon>
        <taxon>Danaus</taxon>
    </lineage>
</organism>
<dbReference type="eggNOG" id="ENOG502QWQX">
    <property type="taxonomic scope" value="Eukaryota"/>
</dbReference>
<feature type="compositionally biased region" description="Basic and acidic residues" evidence="9">
    <location>
        <begin position="602"/>
        <end position="616"/>
    </location>
</feature>
<dbReference type="PROSITE" id="PS50023">
    <property type="entry name" value="LIM_DOMAIN_2"/>
    <property type="match status" value="1"/>
</dbReference>
<feature type="compositionally biased region" description="Low complexity" evidence="9">
    <location>
        <begin position="979"/>
        <end position="995"/>
    </location>
</feature>
<dbReference type="Pfam" id="PF00412">
    <property type="entry name" value="LIM"/>
    <property type="match status" value="1"/>
</dbReference>
<evidence type="ECO:0000256" key="3">
    <source>
        <dbReference type="ARBA" id="ARBA00022723"/>
    </source>
</evidence>
<evidence type="ECO:0000256" key="9">
    <source>
        <dbReference type="SAM" id="MobiDB-lite"/>
    </source>
</evidence>
<dbReference type="InterPro" id="IPR050540">
    <property type="entry name" value="F-actin_Monoox_Mical"/>
</dbReference>
<dbReference type="FunCoup" id="A0A212ERP8">
    <property type="interactions" value="520"/>
</dbReference>
<feature type="domain" description="BMERB" evidence="13">
    <location>
        <begin position="813"/>
        <end position="968"/>
    </location>
</feature>
<dbReference type="KEGG" id="dpl:KGM_203040"/>
<feature type="domain" description="Calponin-homology (CH)" evidence="11">
    <location>
        <begin position="160"/>
        <end position="266"/>
    </location>
</feature>
<evidence type="ECO:0000256" key="5">
    <source>
        <dbReference type="ARBA" id="ARBA00022833"/>
    </source>
</evidence>
<dbReference type="AlphaFoldDB" id="A0A212ERP8"/>
<dbReference type="PROSITE" id="PS00478">
    <property type="entry name" value="LIM_DOMAIN_1"/>
    <property type="match status" value="1"/>
</dbReference>
<sequence>MLLVFILSSVVAVSFARPNYGESRNIITVPPNCPSGQEWINGMCRDVWRSGVTPPSMLWDNQDLGNVITVPPNCPPGQEYINGQCRDVWRNGGSLANSNLFNALLKKWSEHVRKAQQSYGSGSTRNIINVPNQCPIGFLPDALGNSQVLFQIKFSTMSEVKGTKALELWCKRLIKDCPEVQIDNMTTSWRNGMAFCALVHHFRPDLIDISSLKPENIYENNQLAYSIAEKHLGIPALLDPEDMVENDVPDRLSILTYLSQFYQRLGHTVNTKSSESDQKVSPPVSSTQVESPIKFGKVALDKCAVCGLPVYLAQRLIVAQKLYHRRCFRCSKCSGHLNPKNYNIIDSTNFSCDTCKNEKIIPKYLNNNDQIGMLAFSNDVDVRPNFHNEEVVSPKAKPRPQSILDKINMFEKNIEKETVNLEDKVGNISLKDNYNNKLKEGIKTDDEVKNNKFEIHNNVNSSEFNLKDKIKYQINADTEVISKPPSPIYKSSKEKFDFLQTQLSDDALDTGIVINSLKNDSVQIKNEDALKTTFPPEECSEVTENIESNITDDSRLAQSNILLNPNETKINNIEPLNTEEEITISVPPRRKKQILADRRLKALNNKTEENTKEYPDHLNPFSDEENEHEQQDLAEKVSTNPFGSSDEDEMPNNPSVPDIQTSTPVKRHIKAYNPFWSDGEEPSSDEECDTNSNMHKSSITGSTPNLRSRRKPKAPPPPIPESLNLPSTSMDDVASISSFSSHNSTIHSDQKSFGVSTPKLKKKRPAPTPPDSLSTLSGCGGSMERGVDTSGSRNTSDVVRRVKGPAPGLPLPERREVKLQMSGEELQVQLDMLETQQLGLERQGVLIEQMIRDKCEGDGGPTAPQEEIEDLVIQLCELVNEKNDLFRKQTELMYIRRQQRLEQEQADIEHEIRVIQSRPAVNRIDSDKVREEQLVSRLVEIVRLRDELVQQLDAERRRERQEDLAIAASIATKRAQRNSESNSSSMKSGDAVTPVKKNKVKDKVKKQLKKAKHTLISKKKDEDKPDKEKKTK</sequence>
<dbReference type="EMBL" id="AGBW02012957">
    <property type="protein sequence ID" value="OWR44170.1"/>
    <property type="molecule type" value="Genomic_DNA"/>
</dbReference>
<evidence type="ECO:0000256" key="8">
    <source>
        <dbReference type="PROSITE-ProRule" id="PRU00125"/>
    </source>
</evidence>
<feature type="compositionally biased region" description="Polar residues" evidence="9">
    <location>
        <begin position="690"/>
        <end position="706"/>
    </location>
</feature>
<evidence type="ECO:0000313" key="14">
    <source>
        <dbReference type="EMBL" id="OWR44170.1"/>
    </source>
</evidence>
<proteinExistence type="predicted"/>
<keyword evidence="5 8" id="KW-0862">Zinc</keyword>
<dbReference type="FunFam" id="1.10.418.10:FF:000023">
    <property type="entry name" value="EH domain-binding protein 1 isoform X1"/>
    <property type="match status" value="1"/>
</dbReference>
<keyword evidence="4" id="KW-0967">Endosome</keyword>
<evidence type="ECO:0000256" key="2">
    <source>
        <dbReference type="ARBA" id="ARBA00022553"/>
    </source>
</evidence>
<reference evidence="14 15" key="1">
    <citation type="journal article" date="2011" name="Cell">
        <title>The monarch butterfly genome yields insights into long-distance migration.</title>
        <authorList>
            <person name="Zhan S."/>
            <person name="Merlin C."/>
            <person name="Boore J.L."/>
            <person name="Reppert S.M."/>
        </authorList>
    </citation>
    <scope>NUCLEOTIDE SEQUENCE [LARGE SCALE GENOMIC DNA]</scope>
    <source>
        <strain evidence="14">F-2</strain>
    </source>
</reference>
<dbReference type="InParanoid" id="A0A212ERP8"/>
<feature type="compositionally biased region" description="Basic residues" evidence="9">
    <location>
        <begin position="996"/>
        <end position="1017"/>
    </location>
</feature>
<dbReference type="InterPro" id="IPR022735">
    <property type="entry name" value="bMERB_dom"/>
</dbReference>
<feature type="compositionally biased region" description="Low complexity" evidence="9">
    <location>
        <begin position="735"/>
        <end position="747"/>
    </location>
</feature>
<keyword evidence="7" id="KW-0175">Coiled coil</keyword>
<comment type="caution">
    <text evidence="14">The sequence shown here is derived from an EMBL/GenBank/DDBJ whole genome shotgun (WGS) entry which is preliminary data.</text>
</comment>
<evidence type="ECO:0000259" key="12">
    <source>
        <dbReference type="PROSITE" id="PS50023"/>
    </source>
</evidence>
<evidence type="ECO:0008006" key="16">
    <source>
        <dbReference type="Google" id="ProtNLM"/>
    </source>
</evidence>
<feature type="region of interest" description="Disordered" evidence="9">
    <location>
        <begin position="602"/>
        <end position="811"/>
    </location>
</feature>
<keyword evidence="3 8" id="KW-0479">Metal-binding</keyword>
<feature type="compositionally biased region" description="Basic and acidic residues" evidence="9">
    <location>
        <begin position="1018"/>
        <end position="1032"/>
    </location>
</feature>
<dbReference type="InterPro" id="IPR001781">
    <property type="entry name" value="Znf_LIM"/>
</dbReference>
<evidence type="ECO:0000256" key="4">
    <source>
        <dbReference type="ARBA" id="ARBA00022753"/>
    </source>
</evidence>
<evidence type="ECO:0000313" key="15">
    <source>
        <dbReference type="Proteomes" id="UP000007151"/>
    </source>
</evidence>
<feature type="chain" id="PRO_5012465373" description="MICAL-like protein 1" evidence="10">
    <location>
        <begin position="17"/>
        <end position="1032"/>
    </location>
</feature>
<dbReference type="SMART" id="SM00132">
    <property type="entry name" value="LIM"/>
    <property type="match status" value="1"/>
</dbReference>
<dbReference type="PANTHER" id="PTHR23167">
    <property type="entry name" value="CALPONIN HOMOLOGY DOMAIN-CONTAINING PROTEIN DDB_G0272472-RELATED"/>
    <property type="match status" value="1"/>
</dbReference>
<dbReference type="SMART" id="SM01203">
    <property type="entry name" value="DUF3585"/>
    <property type="match status" value="1"/>
</dbReference>
<evidence type="ECO:0000256" key="6">
    <source>
        <dbReference type="ARBA" id="ARBA00023038"/>
    </source>
</evidence>
<dbReference type="PANTHER" id="PTHR23167:SF84">
    <property type="entry name" value="ALPHA ACTININ 3-RELATED"/>
    <property type="match status" value="1"/>
</dbReference>
<dbReference type="SMART" id="SM00033">
    <property type="entry name" value="CH"/>
    <property type="match status" value="1"/>
</dbReference>
<gene>
    <name evidence="14" type="ORF">KGM_203040</name>
</gene>
<feature type="compositionally biased region" description="Acidic residues" evidence="9">
    <location>
        <begin position="678"/>
        <end position="689"/>
    </location>
</feature>
<name>A0A212ERP8_DANPL</name>
<feature type="signal peptide" evidence="10">
    <location>
        <begin position="1"/>
        <end position="16"/>
    </location>
</feature>
<evidence type="ECO:0000256" key="1">
    <source>
        <dbReference type="ARBA" id="ARBA00004177"/>
    </source>
</evidence>
<dbReference type="InterPro" id="IPR036872">
    <property type="entry name" value="CH_dom_sf"/>
</dbReference>
<dbReference type="Pfam" id="PF12130">
    <property type="entry name" value="bMERB_dom"/>
    <property type="match status" value="1"/>
</dbReference>
<feature type="compositionally biased region" description="Polar residues" evidence="9">
    <location>
        <begin position="652"/>
        <end position="664"/>
    </location>
</feature>
<dbReference type="SUPFAM" id="SSF47576">
    <property type="entry name" value="Calponin-homology domain, CH-domain"/>
    <property type="match status" value="1"/>
</dbReference>
<evidence type="ECO:0000259" key="11">
    <source>
        <dbReference type="PROSITE" id="PS50021"/>
    </source>
</evidence>